<dbReference type="PIRSF" id="PIRSF031279">
    <property type="entry name" value="UCP031279"/>
    <property type="match status" value="1"/>
</dbReference>
<organism evidence="1 2">
    <name type="scientific">Escallonia herrerae</name>
    <dbReference type="NCBI Taxonomy" id="1293975"/>
    <lineage>
        <taxon>Eukaryota</taxon>
        <taxon>Viridiplantae</taxon>
        <taxon>Streptophyta</taxon>
        <taxon>Embryophyta</taxon>
        <taxon>Tracheophyta</taxon>
        <taxon>Spermatophyta</taxon>
        <taxon>Magnoliopsida</taxon>
        <taxon>eudicotyledons</taxon>
        <taxon>Gunneridae</taxon>
        <taxon>Pentapetalae</taxon>
        <taxon>asterids</taxon>
        <taxon>campanulids</taxon>
        <taxon>Escalloniales</taxon>
        <taxon>Escalloniaceae</taxon>
        <taxon>Escallonia</taxon>
    </lineage>
</organism>
<evidence type="ECO:0000313" key="2">
    <source>
        <dbReference type="Proteomes" id="UP001188597"/>
    </source>
</evidence>
<protein>
    <submittedName>
        <fullName evidence="1">Uncharacterized protein</fullName>
    </submittedName>
</protein>
<dbReference type="PANTHER" id="PTHR33526:SF13">
    <property type="entry name" value="TYROSINE-PROTEIN PHOSPHATASE 3-LIKE"/>
    <property type="match status" value="1"/>
</dbReference>
<dbReference type="AlphaFoldDB" id="A0AA88WMQ4"/>
<name>A0AA88WMQ4_9ASTE</name>
<keyword evidence="2" id="KW-1185">Reference proteome</keyword>
<accession>A0AA88WMQ4</accession>
<proteinExistence type="predicted"/>
<reference evidence="1" key="1">
    <citation type="submission" date="2022-12" db="EMBL/GenBank/DDBJ databases">
        <title>Draft genome assemblies for two species of Escallonia (Escalloniales).</title>
        <authorList>
            <person name="Chanderbali A."/>
            <person name="Dervinis C."/>
            <person name="Anghel I."/>
            <person name="Soltis D."/>
            <person name="Soltis P."/>
            <person name="Zapata F."/>
        </authorList>
    </citation>
    <scope>NUCLEOTIDE SEQUENCE</scope>
    <source>
        <strain evidence="1">UCBG64.0493</strain>
        <tissue evidence="1">Leaf</tissue>
    </source>
</reference>
<dbReference type="InterPro" id="IPR016972">
    <property type="entry name" value="UCP031279"/>
</dbReference>
<dbReference type="Proteomes" id="UP001188597">
    <property type="component" value="Unassembled WGS sequence"/>
</dbReference>
<dbReference type="PANTHER" id="PTHR33526">
    <property type="entry name" value="OS07G0123800 PROTEIN"/>
    <property type="match status" value="1"/>
</dbReference>
<dbReference type="EMBL" id="JAVXUP010000347">
    <property type="protein sequence ID" value="KAK3030243.1"/>
    <property type="molecule type" value="Genomic_DNA"/>
</dbReference>
<sequence length="168" mass="18600">MKTKASNQNRFLRIITIPIRVLGKAKDFYVRSMSQVGDRVSYGNVMGMPAAGHLSTLPKSFSVSSSRSDDNEDYAELMRAVSKRHDSLGNIAANSRAADMDYYRRQEQIRRSSMVAGSSVVPRSCSVGMGRIDEDAPTDFGAESLNVKSELMYPRSRSYAVTKRGVAF</sequence>
<comment type="caution">
    <text evidence="1">The sequence shown here is derived from an EMBL/GenBank/DDBJ whole genome shotgun (WGS) entry which is preliminary data.</text>
</comment>
<evidence type="ECO:0000313" key="1">
    <source>
        <dbReference type="EMBL" id="KAK3030243.1"/>
    </source>
</evidence>
<gene>
    <name evidence="1" type="ORF">RJ639_038366</name>
</gene>